<proteinExistence type="predicted"/>
<keyword evidence="2" id="KW-1185">Reference proteome</keyword>
<dbReference type="PANTHER" id="PTHR33050:SF7">
    <property type="entry name" value="RIBONUCLEASE H"/>
    <property type="match status" value="1"/>
</dbReference>
<protein>
    <submittedName>
        <fullName evidence="1">Uncharacterized protein</fullName>
    </submittedName>
</protein>
<dbReference type="InterPro" id="IPR052055">
    <property type="entry name" value="Hepadnavirus_pol/RT"/>
</dbReference>
<dbReference type="PANTHER" id="PTHR33050">
    <property type="entry name" value="REVERSE TRANSCRIPTASE DOMAIN-CONTAINING PROTEIN"/>
    <property type="match status" value="1"/>
</dbReference>
<gene>
    <name evidence="1" type="ORF">PEVE_00006590</name>
</gene>
<comment type="caution">
    <text evidence="1">The sequence shown here is derived from an EMBL/GenBank/DDBJ whole genome shotgun (WGS) entry which is preliminary data.</text>
</comment>
<sequence length="211" mass="23787">MSDNNTAASYINYLEGCRSLECNSIAKDIWDWAIDKHIWLSAAHIPGSSNIDADQLSRNLNLDLEWKLSAPIFQRIVALFGKPDIDLFASRLNAQVEHYVSWKPHPMANFVDAFTINWSQFFFYAYPPFCLVSRSESGSSNPGRSSSPTPTTAVDGMQVIRRSLQESEISPDTVDIIMHSWRDSTQKQYKVLFKSGLSYSALNTARSVVLI</sequence>
<organism evidence="1 2">
    <name type="scientific">Porites evermanni</name>
    <dbReference type="NCBI Taxonomy" id="104178"/>
    <lineage>
        <taxon>Eukaryota</taxon>
        <taxon>Metazoa</taxon>
        <taxon>Cnidaria</taxon>
        <taxon>Anthozoa</taxon>
        <taxon>Hexacorallia</taxon>
        <taxon>Scleractinia</taxon>
        <taxon>Fungiina</taxon>
        <taxon>Poritidae</taxon>
        <taxon>Porites</taxon>
    </lineage>
</organism>
<evidence type="ECO:0000313" key="2">
    <source>
        <dbReference type="Proteomes" id="UP001159427"/>
    </source>
</evidence>
<dbReference type="Proteomes" id="UP001159427">
    <property type="component" value="Unassembled WGS sequence"/>
</dbReference>
<name>A0ABN8QQF4_9CNID</name>
<evidence type="ECO:0000313" key="1">
    <source>
        <dbReference type="EMBL" id="CAH3168659.1"/>
    </source>
</evidence>
<accession>A0ABN8QQF4</accession>
<dbReference type="CDD" id="cd09275">
    <property type="entry name" value="RNase_HI_RT_DIRS1"/>
    <property type="match status" value="1"/>
</dbReference>
<reference evidence="1 2" key="1">
    <citation type="submission" date="2022-05" db="EMBL/GenBank/DDBJ databases">
        <authorList>
            <consortium name="Genoscope - CEA"/>
            <person name="William W."/>
        </authorList>
    </citation>
    <scope>NUCLEOTIDE SEQUENCE [LARGE SCALE GENOMIC DNA]</scope>
</reference>
<dbReference type="EMBL" id="CALNXI010001427">
    <property type="protein sequence ID" value="CAH3168659.1"/>
    <property type="molecule type" value="Genomic_DNA"/>
</dbReference>